<feature type="transmembrane region" description="Helical" evidence="1">
    <location>
        <begin position="9"/>
        <end position="30"/>
    </location>
</feature>
<evidence type="ECO:0000256" key="1">
    <source>
        <dbReference type="SAM" id="Phobius"/>
    </source>
</evidence>
<comment type="caution">
    <text evidence="2">The sequence shown here is derived from an EMBL/GenBank/DDBJ whole genome shotgun (WGS) entry which is preliminary data.</text>
</comment>
<proteinExistence type="predicted"/>
<keyword evidence="1" id="KW-1133">Transmembrane helix</keyword>
<dbReference type="EMBL" id="VFOV01000001">
    <property type="protein sequence ID" value="TQL67857.1"/>
    <property type="molecule type" value="Genomic_DNA"/>
</dbReference>
<keyword evidence="1" id="KW-0472">Membrane</keyword>
<keyword evidence="3" id="KW-1185">Reference proteome</keyword>
<evidence type="ECO:0000313" key="3">
    <source>
        <dbReference type="Proteomes" id="UP000320209"/>
    </source>
</evidence>
<dbReference type="OrthoDB" id="3780167at2"/>
<evidence type="ECO:0000313" key="2">
    <source>
        <dbReference type="EMBL" id="TQL67857.1"/>
    </source>
</evidence>
<protein>
    <submittedName>
        <fullName evidence="2">Uncharacterized protein</fullName>
    </submittedName>
</protein>
<keyword evidence="1" id="KW-0812">Transmembrane</keyword>
<reference evidence="2 3" key="1">
    <citation type="submission" date="2019-06" db="EMBL/GenBank/DDBJ databases">
        <title>Sequencing the genomes of 1000 actinobacteria strains.</title>
        <authorList>
            <person name="Klenk H.-P."/>
        </authorList>
    </citation>
    <scope>NUCLEOTIDE SEQUENCE [LARGE SCALE GENOMIC DNA]</scope>
    <source>
        <strain evidence="2 3">DSM 25218</strain>
    </source>
</reference>
<sequence length="142" mass="15320">MQSSEWREIAVKVGVLLVVGVLISVAGYGYSKSRVREHTSAQAEAAAGDFAKATSWTEIDATPQLVEQWERSCPAVQVKPDHETADARGHLEKVRVTSTEPTESGAVVTMTPDGGRSVFTLEVTRSGSGKKEEWRVTEVSCG</sequence>
<dbReference type="Proteomes" id="UP000320209">
    <property type="component" value="Unassembled WGS sequence"/>
</dbReference>
<dbReference type="RefSeq" id="WP_141779909.1">
    <property type="nucleotide sequence ID" value="NZ_VFOV01000001.1"/>
</dbReference>
<name>A0A543A5P4_9ACTN</name>
<organism evidence="2 3">
    <name type="scientific">Nocardioides albertanoniae</name>
    <dbReference type="NCBI Taxonomy" id="1175486"/>
    <lineage>
        <taxon>Bacteria</taxon>
        <taxon>Bacillati</taxon>
        <taxon>Actinomycetota</taxon>
        <taxon>Actinomycetes</taxon>
        <taxon>Propionibacteriales</taxon>
        <taxon>Nocardioidaceae</taxon>
        <taxon>Nocardioides</taxon>
    </lineage>
</organism>
<gene>
    <name evidence="2" type="ORF">FB381_1745</name>
</gene>
<dbReference type="AlphaFoldDB" id="A0A543A5P4"/>
<accession>A0A543A5P4</accession>